<reference evidence="2 3" key="1">
    <citation type="submission" date="2020-01" db="EMBL/GenBank/DDBJ databases">
        <authorList>
            <person name="Kim M.K."/>
        </authorList>
    </citation>
    <scope>NUCLEOTIDE SEQUENCE [LARGE SCALE GENOMIC DNA]</scope>
    <source>
        <strain evidence="2 3">172606-1</strain>
    </source>
</reference>
<dbReference type="Pfam" id="PF05201">
    <property type="entry name" value="GlutR_N"/>
    <property type="match status" value="1"/>
</dbReference>
<dbReference type="InterPro" id="IPR036343">
    <property type="entry name" value="GluRdtase_N_sf"/>
</dbReference>
<dbReference type="GO" id="GO:0008883">
    <property type="term" value="F:glutamyl-tRNA reductase activity"/>
    <property type="evidence" value="ECO:0007669"/>
    <property type="project" value="InterPro"/>
</dbReference>
<dbReference type="GO" id="GO:0050661">
    <property type="term" value="F:NADP binding"/>
    <property type="evidence" value="ECO:0007669"/>
    <property type="project" value="InterPro"/>
</dbReference>
<accession>A0A6C0GLF9</accession>
<dbReference type="SUPFAM" id="SSF69742">
    <property type="entry name" value="Glutamyl tRNA-reductase catalytic, N-terminal domain"/>
    <property type="match status" value="1"/>
</dbReference>
<evidence type="ECO:0000259" key="1">
    <source>
        <dbReference type="Pfam" id="PF05201"/>
    </source>
</evidence>
<dbReference type="Proteomes" id="UP000480178">
    <property type="component" value="Chromosome"/>
</dbReference>
<dbReference type="KEGG" id="rhoz:GXP67_18440"/>
<dbReference type="InterPro" id="IPR015895">
    <property type="entry name" value="4pyrrol_synth_GluRdtase_N"/>
</dbReference>
<dbReference type="EMBL" id="CP048222">
    <property type="protein sequence ID" value="QHT68480.1"/>
    <property type="molecule type" value="Genomic_DNA"/>
</dbReference>
<evidence type="ECO:0000313" key="2">
    <source>
        <dbReference type="EMBL" id="QHT68480.1"/>
    </source>
</evidence>
<name>A0A6C0GLF9_9BACT</name>
<sequence>MNSLFRAVRISYAKAPSDNSESLSLDETASRKLLTYLGIKVGLTNVLVLSASTFIEVYYCASADLKYIIAEALMKQKLTAIQENISMLTDESYTVATTSEQTVQHLFQLSAGQRKMKANDDDMYQLLKKAYELSVQEKTAGSYLRRIMQTILLLRGIRWN</sequence>
<dbReference type="GO" id="GO:0033014">
    <property type="term" value="P:tetrapyrrole biosynthetic process"/>
    <property type="evidence" value="ECO:0007669"/>
    <property type="project" value="InterPro"/>
</dbReference>
<proteinExistence type="predicted"/>
<dbReference type="Gene3D" id="3.30.460.30">
    <property type="entry name" value="Glutamyl-tRNA reductase, N-terminal domain"/>
    <property type="match status" value="1"/>
</dbReference>
<organism evidence="2 3">
    <name type="scientific">Rhodocytophaga rosea</name>
    <dbReference type="NCBI Taxonomy" id="2704465"/>
    <lineage>
        <taxon>Bacteria</taxon>
        <taxon>Pseudomonadati</taxon>
        <taxon>Bacteroidota</taxon>
        <taxon>Cytophagia</taxon>
        <taxon>Cytophagales</taxon>
        <taxon>Rhodocytophagaceae</taxon>
        <taxon>Rhodocytophaga</taxon>
    </lineage>
</organism>
<evidence type="ECO:0000313" key="3">
    <source>
        <dbReference type="Proteomes" id="UP000480178"/>
    </source>
</evidence>
<keyword evidence="3" id="KW-1185">Reference proteome</keyword>
<feature type="domain" description="Glutamyl-tRNA reductase N-terminal" evidence="1">
    <location>
        <begin position="8"/>
        <end position="151"/>
    </location>
</feature>
<gene>
    <name evidence="2" type="ORF">GXP67_18440</name>
</gene>
<dbReference type="AlphaFoldDB" id="A0A6C0GLF9"/>
<protein>
    <recommendedName>
        <fullName evidence="1">Glutamyl-tRNA reductase N-terminal domain-containing protein</fullName>
    </recommendedName>
</protein>
<dbReference type="RefSeq" id="WP_162444491.1">
    <property type="nucleotide sequence ID" value="NZ_CP048222.1"/>
</dbReference>